<gene>
    <name evidence="1" type="ORF">GCM10010276_18970</name>
</gene>
<keyword evidence="2" id="KW-1185">Reference proteome</keyword>
<name>A0ABN3LCY8_STRLO</name>
<dbReference type="Proteomes" id="UP001501777">
    <property type="component" value="Unassembled WGS sequence"/>
</dbReference>
<comment type="caution">
    <text evidence="1">The sequence shown here is derived from an EMBL/GenBank/DDBJ whole genome shotgun (WGS) entry which is preliminary data.</text>
</comment>
<proteinExistence type="predicted"/>
<sequence length="93" mass="9917">MAKARFLNPYRSGATAEDLPPARAVTVGRYTFTPAAAYSAADACGTLHGDGARIELQVTGTLFSEFLGILDTAQEELGRRWNDQGRSGCHAVT</sequence>
<accession>A0ABN3LCY8</accession>
<dbReference type="EMBL" id="BAAASG010000005">
    <property type="protein sequence ID" value="GAA2482072.1"/>
    <property type="molecule type" value="Genomic_DNA"/>
</dbReference>
<protein>
    <submittedName>
        <fullName evidence="1">Uncharacterized protein</fullName>
    </submittedName>
</protein>
<reference evidence="1 2" key="1">
    <citation type="journal article" date="2019" name="Int. J. Syst. Evol. Microbiol.">
        <title>The Global Catalogue of Microorganisms (GCM) 10K type strain sequencing project: providing services to taxonomists for standard genome sequencing and annotation.</title>
        <authorList>
            <consortium name="The Broad Institute Genomics Platform"/>
            <consortium name="The Broad Institute Genome Sequencing Center for Infectious Disease"/>
            <person name="Wu L."/>
            <person name="Ma J."/>
        </authorList>
    </citation>
    <scope>NUCLEOTIDE SEQUENCE [LARGE SCALE GENOMIC DNA]</scope>
    <source>
        <strain evidence="1 2">JCM 4395</strain>
    </source>
</reference>
<evidence type="ECO:0000313" key="2">
    <source>
        <dbReference type="Proteomes" id="UP001501777"/>
    </source>
</evidence>
<evidence type="ECO:0000313" key="1">
    <source>
        <dbReference type="EMBL" id="GAA2482072.1"/>
    </source>
</evidence>
<organism evidence="1 2">
    <name type="scientific">Streptomyces longisporus</name>
    <dbReference type="NCBI Taxonomy" id="1948"/>
    <lineage>
        <taxon>Bacteria</taxon>
        <taxon>Bacillati</taxon>
        <taxon>Actinomycetota</taxon>
        <taxon>Actinomycetes</taxon>
        <taxon>Kitasatosporales</taxon>
        <taxon>Streptomycetaceae</taxon>
        <taxon>Streptomyces</taxon>
    </lineage>
</organism>